<dbReference type="Pfam" id="PF12802">
    <property type="entry name" value="MarR_2"/>
    <property type="match status" value="1"/>
</dbReference>
<dbReference type="Proteomes" id="UP000730482">
    <property type="component" value="Unassembled WGS sequence"/>
</dbReference>
<dbReference type="InterPro" id="IPR052526">
    <property type="entry name" value="HTH-type_Bedaq_tolerance"/>
</dbReference>
<evidence type="ECO:0000313" key="3">
    <source>
        <dbReference type="Proteomes" id="UP000730482"/>
    </source>
</evidence>
<dbReference type="EMBL" id="JAAFYZ010000370">
    <property type="protein sequence ID" value="MBS2554415.1"/>
    <property type="molecule type" value="Genomic_DNA"/>
</dbReference>
<keyword evidence="3" id="KW-1185">Reference proteome</keyword>
<feature type="domain" description="HTH marR-type" evidence="1">
    <location>
        <begin position="1"/>
        <end position="141"/>
    </location>
</feature>
<dbReference type="InterPro" id="IPR036388">
    <property type="entry name" value="WH-like_DNA-bd_sf"/>
</dbReference>
<sequence>MDDTIMGVDQNPAAVAELFETVTVLMMRHVPAPDGLSLTAAATLGSLQRRGPQRITALAAAQGVTQPSMTQLLRRLEDAGLVARVAEPTDGRVVLVQLTAAGDETLRTRWETRLGHLETVLQTLTDEERATLQHAAEEALPVAQKLVNSLAARY</sequence>
<proteinExistence type="predicted"/>
<dbReference type="InterPro" id="IPR036390">
    <property type="entry name" value="WH_DNA-bd_sf"/>
</dbReference>
<reference evidence="2 3" key="1">
    <citation type="submission" date="2020-02" db="EMBL/GenBank/DDBJ databases">
        <title>Acidophilic actinobacteria isolated from forest soil.</title>
        <authorList>
            <person name="Golinska P."/>
        </authorList>
    </citation>
    <scope>NUCLEOTIDE SEQUENCE [LARGE SCALE GENOMIC DNA]</scope>
    <source>
        <strain evidence="2 3">NL8</strain>
    </source>
</reference>
<dbReference type="PANTHER" id="PTHR39515">
    <property type="entry name" value="CONSERVED PROTEIN"/>
    <property type="match status" value="1"/>
</dbReference>
<dbReference type="InterPro" id="IPR000835">
    <property type="entry name" value="HTH_MarR-typ"/>
</dbReference>
<dbReference type="RefSeq" id="WP_212021840.1">
    <property type="nucleotide sequence ID" value="NZ_JAAFYZ010000370.1"/>
</dbReference>
<dbReference type="SMART" id="SM00347">
    <property type="entry name" value="HTH_MARR"/>
    <property type="match status" value="1"/>
</dbReference>
<comment type="caution">
    <text evidence="2">The sequence shown here is derived from an EMBL/GenBank/DDBJ whole genome shotgun (WGS) entry which is preliminary data.</text>
</comment>
<dbReference type="PROSITE" id="PS50995">
    <property type="entry name" value="HTH_MARR_2"/>
    <property type="match status" value="1"/>
</dbReference>
<gene>
    <name evidence="2" type="ORF">KGQ19_46930</name>
</gene>
<dbReference type="PRINTS" id="PR00598">
    <property type="entry name" value="HTHMARR"/>
</dbReference>
<evidence type="ECO:0000259" key="1">
    <source>
        <dbReference type="PROSITE" id="PS50995"/>
    </source>
</evidence>
<dbReference type="Gene3D" id="1.10.10.10">
    <property type="entry name" value="Winged helix-like DNA-binding domain superfamily/Winged helix DNA-binding domain"/>
    <property type="match status" value="1"/>
</dbReference>
<protein>
    <submittedName>
        <fullName evidence="2">MarR family transcriptional regulator</fullName>
    </submittedName>
</protein>
<organism evidence="2 3">
    <name type="scientific">Catenulispora pinistramenti</name>
    <dbReference type="NCBI Taxonomy" id="2705254"/>
    <lineage>
        <taxon>Bacteria</taxon>
        <taxon>Bacillati</taxon>
        <taxon>Actinomycetota</taxon>
        <taxon>Actinomycetes</taxon>
        <taxon>Catenulisporales</taxon>
        <taxon>Catenulisporaceae</taxon>
        <taxon>Catenulispora</taxon>
    </lineage>
</organism>
<dbReference type="InterPro" id="IPR011991">
    <property type="entry name" value="ArsR-like_HTH"/>
</dbReference>
<name>A0ABS5L8L8_9ACTN</name>
<accession>A0ABS5L8L8</accession>
<dbReference type="SUPFAM" id="SSF46785">
    <property type="entry name" value="Winged helix' DNA-binding domain"/>
    <property type="match status" value="1"/>
</dbReference>
<dbReference type="PANTHER" id="PTHR39515:SF2">
    <property type="entry name" value="HTH-TYPE TRANSCRIPTIONAL REGULATOR RV0880"/>
    <property type="match status" value="1"/>
</dbReference>
<dbReference type="CDD" id="cd00090">
    <property type="entry name" value="HTH_ARSR"/>
    <property type="match status" value="1"/>
</dbReference>
<evidence type="ECO:0000313" key="2">
    <source>
        <dbReference type="EMBL" id="MBS2554415.1"/>
    </source>
</evidence>